<dbReference type="Proteomes" id="UP000681794">
    <property type="component" value="Chromosome"/>
</dbReference>
<sequence length="65" mass="7971">MRQRLAGEWSGWDGDTVVELFDGSRWKQDEYYYEYRYSFMPWVTIERGKMMVDGMNRAVRVHRID</sequence>
<gene>
    <name evidence="1" type="ORF">KM842_12395</name>
</gene>
<evidence type="ECO:0000313" key="2">
    <source>
        <dbReference type="Proteomes" id="UP000681794"/>
    </source>
</evidence>
<organism evidence="1 2">
    <name type="scientific">Curtobacterium aetherium</name>
    <dbReference type="NCBI Taxonomy" id="2841594"/>
    <lineage>
        <taxon>Bacteria</taxon>
        <taxon>Bacillati</taxon>
        <taxon>Actinomycetota</taxon>
        <taxon>Actinomycetes</taxon>
        <taxon>Micrococcales</taxon>
        <taxon>Microbacteriaceae</taxon>
        <taxon>Curtobacterium</taxon>
    </lineage>
</organism>
<name>A0ACD1E2F8_9MICO</name>
<evidence type="ECO:0000313" key="1">
    <source>
        <dbReference type="EMBL" id="QWS33045.1"/>
    </source>
</evidence>
<dbReference type="EMBL" id="CP076544">
    <property type="protein sequence ID" value="QWS33045.1"/>
    <property type="molecule type" value="Genomic_DNA"/>
</dbReference>
<keyword evidence="2" id="KW-1185">Reference proteome</keyword>
<proteinExistence type="predicted"/>
<accession>A0ACD1E2F8</accession>
<reference evidence="1" key="1">
    <citation type="submission" date="2021-06" db="EMBL/GenBank/DDBJ databases">
        <authorList>
            <person name="Ellington A.J."/>
            <person name="Bryan N.C."/>
            <person name="Christner B.C."/>
            <person name="Reisch C.R."/>
        </authorList>
    </citation>
    <scope>NUCLEOTIDE SEQUENCE</scope>
    <source>
        <strain evidence="1">L6-1</strain>
    </source>
</reference>
<protein>
    <submittedName>
        <fullName evidence="1">Uncharacterized protein</fullName>
    </submittedName>
</protein>